<accession>A0A1Y1X6G3</accession>
<organism evidence="4 5">
    <name type="scientific">Basidiobolus meristosporus CBS 931.73</name>
    <dbReference type="NCBI Taxonomy" id="1314790"/>
    <lineage>
        <taxon>Eukaryota</taxon>
        <taxon>Fungi</taxon>
        <taxon>Fungi incertae sedis</taxon>
        <taxon>Zoopagomycota</taxon>
        <taxon>Entomophthoromycotina</taxon>
        <taxon>Basidiobolomycetes</taxon>
        <taxon>Basidiobolales</taxon>
        <taxon>Basidiobolaceae</taxon>
        <taxon>Basidiobolus</taxon>
    </lineage>
</organism>
<dbReference type="GO" id="GO:0005615">
    <property type="term" value="C:extracellular space"/>
    <property type="evidence" value="ECO:0007669"/>
    <property type="project" value="TreeGrafter"/>
</dbReference>
<keyword evidence="5" id="KW-1185">Reference proteome</keyword>
<gene>
    <name evidence="4" type="ORF">K493DRAFT_389747</name>
</gene>
<reference evidence="4 5" key="1">
    <citation type="submission" date="2016-07" db="EMBL/GenBank/DDBJ databases">
        <title>Pervasive Adenine N6-methylation of Active Genes in Fungi.</title>
        <authorList>
            <consortium name="DOE Joint Genome Institute"/>
            <person name="Mondo S.J."/>
            <person name="Dannebaum R.O."/>
            <person name="Kuo R.C."/>
            <person name="Labutti K."/>
            <person name="Haridas S."/>
            <person name="Kuo A."/>
            <person name="Salamov A."/>
            <person name="Ahrendt S.R."/>
            <person name="Lipzen A."/>
            <person name="Sullivan W."/>
            <person name="Andreopoulos W.B."/>
            <person name="Clum A."/>
            <person name="Lindquist E."/>
            <person name="Daum C."/>
            <person name="Ramamoorthy G.K."/>
            <person name="Gryganskyi A."/>
            <person name="Culley D."/>
            <person name="Magnuson J.K."/>
            <person name="James T.Y."/>
            <person name="O'Malley M.A."/>
            <person name="Stajich J.E."/>
            <person name="Spatafora J.W."/>
            <person name="Visel A."/>
            <person name="Grigoriev I.V."/>
        </authorList>
    </citation>
    <scope>NUCLEOTIDE SEQUENCE [LARGE SCALE GENOMIC DNA]</scope>
    <source>
        <strain evidence="4 5">CBS 931.73</strain>
    </source>
</reference>
<dbReference type="InParanoid" id="A0A1Y1X6G3"/>
<dbReference type="Proteomes" id="UP000193498">
    <property type="component" value="Unassembled WGS sequence"/>
</dbReference>
<dbReference type="SMART" id="SM00018">
    <property type="entry name" value="PD"/>
    <property type="match status" value="1"/>
</dbReference>
<dbReference type="Gene3D" id="4.10.110.10">
    <property type="entry name" value="Spasmolytic Protein, domain 1"/>
    <property type="match status" value="2"/>
</dbReference>
<dbReference type="AlphaFoldDB" id="A0A1Y1X6G3"/>
<dbReference type="Pfam" id="PF00088">
    <property type="entry name" value="Trefoil"/>
    <property type="match status" value="2"/>
</dbReference>
<evidence type="ECO:0000313" key="5">
    <source>
        <dbReference type="Proteomes" id="UP000193498"/>
    </source>
</evidence>
<protein>
    <recommendedName>
        <fullName evidence="3">P-type domain-containing protein</fullName>
    </recommendedName>
</protein>
<evidence type="ECO:0000256" key="1">
    <source>
        <dbReference type="ARBA" id="ARBA00023157"/>
    </source>
</evidence>
<dbReference type="InterPro" id="IPR044913">
    <property type="entry name" value="P_trefoil_dom_sf"/>
</dbReference>
<dbReference type="PANTHER" id="PTHR13826:SF14">
    <property type="entry name" value="TREFOIL FACTOR 2"/>
    <property type="match status" value="1"/>
</dbReference>
<proteinExistence type="predicted"/>
<dbReference type="PANTHER" id="PTHR13826">
    <property type="entry name" value="INTESTINAL TREFOIL FACTOR-RELATED"/>
    <property type="match status" value="1"/>
</dbReference>
<keyword evidence="1" id="KW-1015">Disulfide bond</keyword>
<sequence length="221" mass="24479">MFRALAYLCLFFGCLLTFTDAFYNQNIACGWPDITRYECMRRTGCQWSPVYGTGYSGYSCFYPPLEVSVRARCGPESITLYECTHDRSCLYEESKTGNPSCFHKKPPAGSSATDQSIDCGFPEMQATECPIDSGCQWSPGNGLNWCYFPRDKLINQRTTPCGNQASRVECTKVNKCLFDTLATGSATTCFYNPGGKPKPDIPEGFEAVETSTQSVSETVNV</sequence>
<comment type="caution">
    <text evidence="4">The sequence shown here is derived from an EMBL/GenBank/DDBJ whole genome shotgun (WGS) entry which is preliminary data.</text>
</comment>
<feature type="domain" description="P-type" evidence="3">
    <location>
        <begin position="58"/>
        <end position="108"/>
    </location>
</feature>
<dbReference type="InterPro" id="IPR000519">
    <property type="entry name" value="P_trefoil_dom"/>
</dbReference>
<evidence type="ECO:0000256" key="2">
    <source>
        <dbReference type="SAM" id="SignalP"/>
    </source>
</evidence>
<evidence type="ECO:0000259" key="3">
    <source>
        <dbReference type="SMART" id="SM00018"/>
    </source>
</evidence>
<dbReference type="EMBL" id="MCFE01000722">
    <property type="protein sequence ID" value="ORX80956.1"/>
    <property type="molecule type" value="Genomic_DNA"/>
</dbReference>
<dbReference type="SUPFAM" id="SSF57492">
    <property type="entry name" value="Trefoil"/>
    <property type="match status" value="1"/>
</dbReference>
<keyword evidence="2" id="KW-0732">Signal</keyword>
<dbReference type="InterPro" id="IPR017994">
    <property type="entry name" value="P_trefoil_chordata"/>
</dbReference>
<feature type="signal peptide" evidence="2">
    <location>
        <begin position="1"/>
        <end position="21"/>
    </location>
</feature>
<feature type="chain" id="PRO_5012598459" description="P-type domain-containing protein" evidence="2">
    <location>
        <begin position="22"/>
        <end position="221"/>
    </location>
</feature>
<evidence type="ECO:0000313" key="4">
    <source>
        <dbReference type="EMBL" id="ORX80956.1"/>
    </source>
</evidence>
<name>A0A1Y1X6G3_9FUNG</name>